<evidence type="ECO:0000256" key="1">
    <source>
        <dbReference type="ARBA" id="ARBA00022679"/>
    </source>
</evidence>
<comment type="caution">
    <text evidence="2">The sequence shown here is derived from an EMBL/GenBank/DDBJ whole genome shotgun (WGS) entry which is preliminary data.</text>
</comment>
<dbReference type="InterPro" id="IPR029044">
    <property type="entry name" value="Nucleotide-diphossugar_trans"/>
</dbReference>
<protein>
    <submittedName>
        <fullName evidence="2">Mannosyltransferase OCH1 and related enzymes</fullName>
    </submittedName>
</protein>
<keyword evidence="2" id="KW-0328">Glycosyltransferase</keyword>
<gene>
    <name evidence="2" type="ORF">NO2_0528</name>
</gene>
<proteinExistence type="predicted"/>
<dbReference type="Gene3D" id="3.90.550.20">
    <property type="match status" value="1"/>
</dbReference>
<dbReference type="GO" id="GO:0000030">
    <property type="term" value="F:mannosyltransferase activity"/>
    <property type="evidence" value="ECO:0007669"/>
    <property type="project" value="TreeGrafter"/>
</dbReference>
<dbReference type="PANTHER" id="PTHR32385:SF15">
    <property type="entry name" value="INOSITOL PHOSPHOCERAMIDE MANNOSYLTRANSFERASE 1"/>
    <property type="match status" value="1"/>
</dbReference>
<dbReference type="GO" id="GO:0016020">
    <property type="term" value="C:membrane"/>
    <property type="evidence" value="ECO:0007669"/>
    <property type="project" value="GOC"/>
</dbReference>
<reference evidence="2 3" key="1">
    <citation type="journal article" date="2019" name="ISME J.">
        <title>Genome analyses of uncultured TG2/ZB3 bacteria in 'Margulisbacteria' specifically attached to ectosymbiotic spirochetes of protists in the termite gut.</title>
        <authorList>
            <person name="Utami Y.D."/>
            <person name="Kuwahara H."/>
            <person name="Igai K."/>
            <person name="Murakami T."/>
            <person name="Sugaya K."/>
            <person name="Morikawa T."/>
            <person name="Nagura Y."/>
            <person name="Yuki M."/>
            <person name="Deevong P."/>
            <person name="Inoue T."/>
            <person name="Kihara K."/>
            <person name="Lo N."/>
            <person name="Yamada A."/>
            <person name="Ohkuma M."/>
            <person name="Hongoh Y."/>
        </authorList>
    </citation>
    <scope>NUCLEOTIDE SEQUENCE [LARGE SCALE GENOMIC DNA]</scope>
    <source>
        <strain evidence="2">NkOx7-02</strain>
    </source>
</reference>
<organism evidence="2 3">
    <name type="scientific">Candidatus Termititenax persephonae</name>
    <dbReference type="NCBI Taxonomy" id="2218525"/>
    <lineage>
        <taxon>Bacteria</taxon>
        <taxon>Bacillati</taxon>
        <taxon>Candidatus Margulisiibacteriota</taxon>
        <taxon>Candidatus Termititenacia</taxon>
        <taxon>Candidatus Termititenacales</taxon>
        <taxon>Candidatus Termititenacaceae</taxon>
        <taxon>Candidatus Termititenax</taxon>
    </lineage>
</organism>
<dbReference type="InterPro" id="IPR007577">
    <property type="entry name" value="GlycoTrfase_DXD_sugar-bd_CS"/>
</dbReference>
<dbReference type="Proteomes" id="UP000275925">
    <property type="component" value="Unassembled WGS sequence"/>
</dbReference>
<evidence type="ECO:0000313" key="2">
    <source>
        <dbReference type="EMBL" id="GBR75899.1"/>
    </source>
</evidence>
<dbReference type="PANTHER" id="PTHR32385">
    <property type="entry name" value="MANNOSYL PHOSPHORYLINOSITOL CERAMIDE SYNTHASE"/>
    <property type="match status" value="1"/>
</dbReference>
<dbReference type="SUPFAM" id="SSF53448">
    <property type="entry name" value="Nucleotide-diphospho-sugar transferases"/>
    <property type="match status" value="1"/>
</dbReference>
<dbReference type="Pfam" id="PF04488">
    <property type="entry name" value="Gly_transf_sug"/>
    <property type="match status" value="1"/>
</dbReference>
<sequence length="272" mass="31486">MPIPKKIHYCWLSGDPLPEDLQKCLRTWQAKMPDYELVLWDKNKFAVDSVPYVAEACRAKKWAFAADYIRLYALYTEGGIYLDSDVVVCKSFTEFLVYDFFTAVEYIPGIARKPLTRQLLNADGSLKNEKFCAVPGIGIQAAIMGAQKGHPYLRDCLSWYEKQHFILPDGSYNTKLIAPNIYAAVAVRYGFRYRDERQNLKENMVIFPSSVFAINNGTLILDQTYAVHYSYDSWRSVWYKFFMKLAAKNNFVRRLLGKRPLKTIDEIIQGDF</sequence>
<evidence type="ECO:0000313" key="3">
    <source>
        <dbReference type="Proteomes" id="UP000275925"/>
    </source>
</evidence>
<accession>A0A388TFQ4</accession>
<name>A0A388TFQ4_9BACT</name>
<keyword evidence="1" id="KW-0808">Transferase</keyword>
<keyword evidence="3" id="KW-1185">Reference proteome</keyword>
<dbReference type="AlphaFoldDB" id="A0A388TFQ4"/>
<dbReference type="EMBL" id="BGZO01000010">
    <property type="protein sequence ID" value="GBR75899.1"/>
    <property type="molecule type" value="Genomic_DNA"/>
</dbReference>
<dbReference type="GO" id="GO:0051999">
    <property type="term" value="P:mannosyl-inositol phosphorylceramide biosynthetic process"/>
    <property type="evidence" value="ECO:0007669"/>
    <property type="project" value="TreeGrafter"/>
</dbReference>
<dbReference type="InterPro" id="IPR051706">
    <property type="entry name" value="Glycosyltransferase_domain"/>
</dbReference>